<evidence type="ECO:0000256" key="2">
    <source>
        <dbReference type="ARBA" id="ARBA00023157"/>
    </source>
</evidence>
<keyword evidence="1 4" id="KW-0732">Signal</keyword>
<reference evidence="6" key="1">
    <citation type="journal article" date="2013" name="Nat. Commun.">
        <title>Whole-genome sequencing of Oryza brachyantha reveals mechanisms underlying Oryza genome evolution.</title>
        <authorList>
            <person name="Chen J."/>
            <person name="Huang Q."/>
            <person name="Gao D."/>
            <person name="Wang J."/>
            <person name="Lang Y."/>
            <person name="Liu T."/>
            <person name="Li B."/>
            <person name="Bai Z."/>
            <person name="Luis Goicoechea J."/>
            <person name="Liang C."/>
            <person name="Chen C."/>
            <person name="Zhang W."/>
            <person name="Sun S."/>
            <person name="Liao Y."/>
            <person name="Zhang X."/>
            <person name="Yang L."/>
            <person name="Song C."/>
            <person name="Wang M."/>
            <person name="Shi J."/>
            <person name="Liu G."/>
            <person name="Liu J."/>
            <person name="Zhou H."/>
            <person name="Zhou W."/>
            <person name="Yu Q."/>
            <person name="An N."/>
            <person name="Chen Y."/>
            <person name="Cai Q."/>
            <person name="Wang B."/>
            <person name="Liu B."/>
            <person name="Min J."/>
            <person name="Huang Y."/>
            <person name="Wu H."/>
            <person name="Li Z."/>
            <person name="Zhang Y."/>
            <person name="Yin Y."/>
            <person name="Song W."/>
            <person name="Jiang J."/>
            <person name="Jackson S.A."/>
            <person name="Wing R.A."/>
            <person name="Wang J."/>
            <person name="Chen M."/>
        </authorList>
    </citation>
    <scope>NUCLEOTIDE SEQUENCE [LARGE SCALE GENOMIC DNA]</scope>
    <source>
        <strain evidence="6">cv. IRGC 101232</strain>
    </source>
</reference>
<dbReference type="Gene3D" id="1.20.140.40">
    <property type="entry name" value="Invertase/pectin methylesterase inhibitor family protein"/>
    <property type="match status" value="1"/>
</dbReference>
<dbReference type="AlphaFoldDB" id="J3M0T9"/>
<evidence type="ECO:0000313" key="7">
    <source>
        <dbReference type="Proteomes" id="UP000006038"/>
    </source>
</evidence>
<dbReference type="HOGENOM" id="CLU_033761_8_0_1"/>
<keyword evidence="2" id="KW-1015">Disulfide bond</keyword>
<name>J3M0T9_ORYBR</name>
<protein>
    <recommendedName>
        <fullName evidence="5">Pectinesterase inhibitor domain-containing protein</fullName>
    </recommendedName>
</protein>
<keyword evidence="7" id="KW-1185">Reference proteome</keyword>
<dbReference type="SUPFAM" id="SSF101148">
    <property type="entry name" value="Plant invertase/pectin methylesterase inhibitor"/>
    <property type="match status" value="1"/>
</dbReference>
<dbReference type="OMA" id="RYEADAC"/>
<dbReference type="NCBIfam" id="TIGR01614">
    <property type="entry name" value="PME_inhib"/>
    <property type="match status" value="1"/>
</dbReference>
<dbReference type="Pfam" id="PF04043">
    <property type="entry name" value="PMEI"/>
    <property type="match status" value="1"/>
</dbReference>
<evidence type="ECO:0000259" key="5">
    <source>
        <dbReference type="Pfam" id="PF04043"/>
    </source>
</evidence>
<dbReference type="InterPro" id="IPR035513">
    <property type="entry name" value="Invertase/methylesterase_inhib"/>
</dbReference>
<feature type="signal peptide" evidence="4">
    <location>
        <begin position="1"/>
        <end position="19"/>
    </location>
</feature>
<dbReference type="EnsemblPlants" id="OB04G30140.1">
    <property type="protein sequence ID" value="OB04G30140.1"/>
    <property type="gene ID" value="OB04G30140"/>
</dbReference>
<dbReference type="PANTHER" id="PTHR35357:SF24">
    <property type="entry name" value="OS04G0587200 PROTEIN"/>
    <property type="match status" value="1"/>
</dbReference>
<dbReference type="InterPro" id="IPR006501">
    <property type="entry name" value="Pectinesterase_inhib_dom"/>
</dbReference>
<dbReference type="Gramene" id="OB04G30140.1">
    <property type="protein sequence ID" value="OB04G30140.1"/>
    <property type="gene ID" value="OB04G30140"/>
</dbReference>
<reference evidence="6" key="2">
    <citation type="submission" date="2013-04" db="UniProtKB">
        <authorList>
            <consortium name="EnsemblPlants"/>
        </authorList>
    </citation>
    <scope>IDENTIFICATION</scope>
</reference>
<feature type="domain" description="Pectinesterase inhibitor" evidence="5">
    <location>
        <begin position="27"/>
        <end position="182"/>
    </location>
</feature>
<accession>J3M0T9</accession>
<dbReference type="GO" id="GO:0004857">
    <property type="term" value="F:enzyme inhibitor activity"/>
    <property type="evidence" value="ECO:0007669"/>
    <property type="project" value="InterPro"/>
</dbReference>
<comment type="similarity">
    <text evidence="3">Belongs to the PMEI family.</text>
</comment>
<evidence type="ECO:0000256" key="4">
    <source>
        <dbReference type="SAM" id="SignalP"/>
    </source>
</evidence>
<proteinExistence type="inferred from homology"/>
<evidence type="ECO:0000313" key="6">
    <source>
        <dbReference type="EnsemblPlants" id="OB04G30140.1"/>
    </source>
</evidence>
<sequence>MALARAVLSPLVFPLLLLAAATFDASILEDTCKSLAANHTAIDCSYCIRFFQGSKESAAAAIPGLAAIAVKIIGEAAAPTTRRIAALQASEKDAKTRECLRLSSDLYAYMLALLDDEAKGLASGDAAKSSQSSQQHALPPVPDVARYEADACEDRFRGNKESLPLVAEYDEFRQSASIALALLEAISPPSD</sequence>
<feature type="chain" id="PRO_5003774482" description="Pectinesterase inhibitor domain-containing protein" evidence="4">
    <location>
        <begin position="20"/>
        <end position="191"/>
    </location>
</feature>
<evidence type="ECO:0000256" key="3">
    <source>
        <dbReference type="ARBA" id="ARBA00038471"/>
    </source>
</evidence>
<dbReference type="PANTHER" id="PTHR35357">
    <property type="entry name" value="OS02G0537100 PROTEIN"/>
    <property type="match status" value="1"/>
</dbReference>
<organism evidence="6">
    <name type="scientific">Oryza brachyantha</name>
    <name type="common">malo sina</name>
    <dbReference type="NCBI Taxonomy" id="4533"/>
    <lineage>
        <taxon>Eukaryota</taxon>
        <taxon>Viridiplantae</taxon>
        <taxon>Streptophyta</taxon>
        <taxon>Embryophyta</taxon>
        <taxon>Tracheophyta</taxon>
        <taxon>Spermatophyta</taxon>
        <taxon>Magnoliopsida</taxon>
        <taxon>Liliopsida</taxon>
        <taxon>Poales</taxon>
        <taxon>Poaceae</taxon>
        <taxon>BOP clade</taxon>
        <taxon>Oryzoideae</taxon>
        <taxon>Oryzeae</taxon>
        <taxon>Oryzinae</taxon>
        <taxon>Oryza</taxon>
    </lineage>
</organism>
<dbReference type="Proteomes" id="UP000006038">
    <property type="component" value="Chromosome 4"/>
</dbReference>
<evidence type="ECO:0000256" key="1">
    <source>
        <dbReference type="ARBA" id="ARBA00022729"/>
    </source>
</evidence>